<comment type="caution">
    <text evidence="1">The sequence shown here is derived from an EMBL/GenBank/DDBJ whole genome shotgun (WGS) entry which is preliminary data.</text>
</comment>
<sequence>EYISHLARNIWLASFGLQQTIYFDWQSAREQARKEISAFQCQWRLGMTAMANQMPSSGEADDLIQACLPQPSYSSGDWCRADALGSSLSRLHNAADPLAHILLQLEENCLLTSTVQQKLSVGLT</sequence>
<organism evidence="1 2">
    <name type="scientific">Thalassiosira oceanica</name>
    <name type="common">Marine diatom</name>
    <dbReference type="NCBI Taxonomy" id="159749"/>
    <lineage>
        <taxon>Eukaryota</taxon>
        <taxon>Sar</taxon>
        <taxon>Stramenopiles</taxon>
        <taxon>Ochrophyta</taxon>
        <taxon>Bacillariophyta</taxon>
        <taxon>Coscinodiscophyceae</taxon>
        <taxon>Thalassiosirophycidae</taxon>
        <taxon>Thalassiosirales</taxon>
        <taxon>Thalassiosiraceae</taxon>
        <taxon>Thalassiosira</taxon>
    </lineage>
</organism>
<evidence type="ECO:0000313" key="1">
    <source>
        <dbReference type="EMBL" id="EJK45412.1"/>
    </source>
</evidence>
<accession>K0RFQ2</accession>
<dbReference type="EMBL" id="AGNL01048536">
    <property type="protein sequence ID" value="EJK45412.1"/>
    <property type="molecule type" value="Genomic_DNA"/>
</dbReference>
<dbReference type="AlphaFoldDB" id="K0RFQ2"/>
<evidence type="ECO:0000313" key="2">
    <source>
        <dbReference type="Proteomes" id="UP000266841"/>
    </source>
</evidence>
<dbReference type="Proteomes" id="UP000266841">
    <property type="component" value="Unassembled WGS sequence"/>
</dbReference>
<reference evidence="1 2" key="1">
    <citation type="journal article" date="2012" name="Genome Biol.">
        <title>Genome and low-iron response of an oceanic diatom adapted to chronic iron limitation.</title>
        <authorList>
            <person name="Lommer M."/>
            <person name="Specht M."/>
            <person name="Roy A.S."/>
            <person name="Kraemer L."/>
            <person name="Andreson R."/>
            <person name="Gutowska M.A."/>
            <person name="Wolf J."/>
            <person name="Bergner S.V."/>
            <person name="Schilhabel M.B."/>
            <person name="Klostermeier U.C."/>
            <person name="Beiko R.G."/>
            <person name="Rosenstiel P."/>
            <person name="Hippler M."/>
            <person name="Laroche J."/>
        </authorList>
    </citation>
    <scope>NUCLEOTIDE SEQUENCE [LARGE SCALE GENOMIC DNA]</scope>
    <source>
        <strain evidence="1 2">CCMP1005</strain>
    </source>
</reference>
<name>K0RFQ2_THAOC</name>
<gene>
    <name evidence="1" type="ORF">THAOC_35970</name>
</gene>
<feature type="non-terminal residue" evidence="1">
    <location>
        <position position="1"/>
    </location>
</feature>
<protein>
    <submittedName>
        <fullName evidence="1">Uncharacterized protein</fullName>
    </submittedName>
</protein>
<keyword evidence="2" id="KW-1185">Reference proteome</keyword>
<proteinExistence type="predicted"/>